<keyword evidence="4" id="KW-1185">Reference proteome</keyword>
<dbReference type="Gene3D" id="3.30.70.100">
    <property type="match status" value="1"/>
</dbReference>
<sequence>MHCRWWSFWCRWIVTAARSESGEQSPKSTASFFQPLYYIILSTTFMCYNICTTGVDSVEVDVDRQKVTVTGYVDRWQVLKAVRRAGRKAEFWPYPYDAEYYPYAAHYLDESTFDTTTYNYRHHGSNEGVHGYFPGRPYSTVSDDAVFLFSDDNRINGEDALFPVAGLAIHDPSKALAFGHQKKPSIPLRGRLFIIGEKQKATPGPASYVQNFGFTERFLPPSIHPLSSSTDSTWLSPFVHSLQNATKQRANPPLIIAQKYSSPIAHPSDFPHQADAIKN</sequence>
<evidence type="ECO:0008006" key="5">
    <source>
        <dbReference type="Google" id="ProtNLM"/>
    </source>
</evidence>
<evidence type="ECO:0000313" key="4">
    <source>
        <dbReference type="Proteomes" id="UP001345219"/>
    </source>
</evidence>
<dbReference type="PANTHER" id="PTHR22814">
    <property type="entry name" value="COPPER TRANSPORT PROTEIN ATOX1-RELATED"/>
    <property type="match status" value="1"/>
</dbReference>
<evidence type="ECO:0000256" key="2">
    <source>
        <dbReference type="SAM" id="SignalP"/>
    </source>
</evidence>
<name>A0AAN7JXY6_9MYRT</name>
<dbReference type="PANTHER" id="PTHR22814:SF336">
    <property type="entry name" value="HEAVY METAL-ASSOCIATED ISOPRENYLATED PLANT PROTEIN 23"/>
    <property type="match status" value="1"/>
</dbReference>
<dbReference type="AlphaFoldDB" id="A0AAN7JXY6"/>
<feature type="signal peptide" evidence="2">
    <location>
        <begin position="1"/>
        <end position="19"/>
    </location>
</feature>
<organism evidence="3 4">
    <name type="scientific">Trapa incisa</name>
    <dbReference type="NCBI Taxonomy" id="236973"/>
    <lineage>
        <taxon>Eukaryota</taxon>
        <taxon>Viridiplantae</taxon>
        <taxon>Streptophyta</taxon>
        <taxon>Embryophyta</taxon>
        <taxon>Tracheophyta</taxon>
        <taxon>Spermatophyta</taxon>
        <taxon>Magnoliopsida</taxon>
        <taxon>eudicotyledons</taxon>
        <taxon>Gunneridae</taxon>
        <taxon>Pentapetalae</taxon>
        <taxon>rosids</taxon>
        <taxon>malvids</taxon>
        <taxon>Myrtales</taxon>
        <taxon>Lythraceae</taxon>
        <taxon>Trapa</taxon>
    </lineage>
</organism>
<proteinExistence type="predicted"/>
<dbReference type="EMBL" id="JAXIOK010000012">
    <property type="protein sequence ID" value="KAK4757348.1"/>
    <property type="molecule type" value="Genomic_DNA"/>
</dbReference>
<dbReference type="GO" id="GO:0046872">
    <property type="term" value="F:metal ion binding"/>
    <property type="evidence" value="ECO:0007669"/>
    <property type="project" value="UniProtKB-KW"/>
</dbReference>
<gene>
    <name evidence="3" type="ORF">SAY87_018649</name>
</gene>
<dbReference type="InterPro" id="IPR036163">
    <property type="entry name" value="HMA_dom_sf"/>
</dbReference>
<evidence type="ECO:0000256" key="1">
    <source>
        <dbReference type="ARBA" id="ARBA00022723"/>
    </source>
</evidence>
<evidence type="ECO:0000313" key="3">
    <source>
        <dbReference type="EMBL" id="KAK4757348.1"/>
    </source>
</evidence>
<keyword evidence="1" id="KW-0479">Metal-binding</keyword>
<dbReference type="CDD" id="cd00371">
    <property type="entry name" value="HMA"/>
    <property type="match status" value="1"/>
</dbReference>
<comment type="caution">
    <text evidence="3">The sequence shown here is derived from an EMBL/GenBank/DDBJ whole genome shotgun (WGS) entry which is preliminary data.</text>
</comment>
<dbReference type="SUPFAM" id="SSF55008">
    <property type="entry name" value="HMA, heavy metal-associated domain"/>
    <property type="match status" value="1"/>
</dbReference>
<reference evidence="3 4" key="1">
    <citation type="journal article" date="2023" name="Hortic Res">
        <title>Pangenome of water caltrop reveals structural variations and asymmetric subgenome divergence after allopolyploidization.</title>
        <authorList>
            <person name="Zhang X."/>
            <person name="Chen Y."/>
            <person name="Wang L."/>
            <person name="Yuan Y."/>
            <person name="Fang M."/>
            <person name="Shi L."/>
            <person name="Lu R."/>
            <person name="Comes H.P."/>
            <person name="Ma Y."/>
            <person name="Chen Y."/>
            <person name="Huang G."/>
            <person name="Zhou Y."/>
            <person name="Zheng Z."/>
            <person name="Qiu Y."/>
        </authorList>
    </citation>
    <scope>NUCLEOTIDE SEQUENCE [LARGE SCALE GENOMIC DNA]</scope>
    <source>
        <tissue evidence="3">Roots</tissue>
    </source>
</reference>
<accession>A0AAN7JXY6</accession>
<dbReference type="Proteomes" id="UP001345219">
    <property type="component" value="Chromosome 15"/>
</dbReference>
<protein>
    <recommendedName>
        <fullName evidence="5">HMA domain-containing protein</fullName>
    </recommendedName>
</protein>
<keyword evidence="2" id="KW-0732">Signal</keyword>
<dbReference type="InterPro" id="IPR006121">
    <property type="entry name" value="HMA_dom"/>
</dbReference>
<feature type="chain" id="PRO_5042993081" description="HMA domain-containing protein" evidence="2">
    <location>
        <begin position="20"/>
        <end position="279"/>
    </location>
</feature>